<feature type="chain" id="PRO_5043777286" evidence="1">
    <location>
        <begin position="20"/>
        <end position="229"/>
    </location>
</feature>
<keyword evidence="3" id="KW-1185">Reference proteome</keyword>
<feature type="signal peptide" evidence="1">
    <location>
        <begin position="1"/>
        <end position="19"/>
    </location>
</feature>
<organism evidence="2 3">
    <name type="scientific">Rhynocoris fuscipes</name>
    <dbReference type="NCBI Taxonomy" id="488301"/>
    <lineage>
        <taxon>Eukaryota</taxon>
        <taxon>Metazoa</taxon>
        <taxon>Ecdysozoa</taxon>
        <taxon>Arthropoda</taxon>
        <taxon>Hexapoda</taxon>
        <taxon>Insecta</taxon>
        <taxon>Pterygota</taxon>
        <taxon>Neoptera</taxon>
        <taxon>Paraneoptera</taxon>
        <taxon>Hemiptera</taxon>
        <taxon>Heteroptera</taxon>
        <taxon>Panheteroptera</taxon>
        <taxon>Cimicomorpha</taxon>
        <taxon>Reduviidae</taxon>
        <taxon>Harpactorinae</taxon>
        <taxon>Harpactorini</taxon>
        <taxon>Rhynocoris</taxon>
    </lineage>
</organism>
<name>A0AAW1DEN6_9HEMI</name>
<keyword evidence="1" id="KW-0732">Signal</keyword>
<dbReference type="AlphaFoldDB" id="A0AAW1DEN6"/>
<proteinExistence type="predicted"/>
<reference evidence="2 3" key="1">
    <citation type="submission" date="2022-12" db="EMBL/GenBank/DDBJ databases">
        <title>Chromosome-level genome assembly of true bugs.</title>
        <authorList>
            <person name="Ma L."/>
            <person name="Li H."/>
        </authorList>
    </citation>
    <scope>NUCLEOTIDE SEQUENCE [LARGE SCALE GENOMIC DNA]</scope>
    <source>
        <strain evidence="2">Lab_2022b</strain>
    </source>
</reference>
<evidence type="ECO:0000313" key="3">
    <source>
        <dbReference type="Proteomes" id="UP001461498"/>
    </source>
</evidence>
<dbReference type="EMBL" id="JAPXFL010000004">
    <property type="protein sequence ID" value="KAK9507603.1"/>
    <property type="molecule type" value="Genomic_DNA"/>
</dbReference>
<evidence type="ECO:0000256" key="1">
    <source>
        <dbReference type="SAM" id="SignalP"/>
    </source>
</evidence>
<comment type="caution">
    <text evidence="2">The sequence shown here is derived from an EMBL/GenBank/DDBJ whole genome shotgun (WGS) entry which is preliminary data.</text>
</comment>
<accession>A0AAW1DEN6</accession>
<protein>
    <submittedName>
        <fullName evidence="2">Uncharacterized protein</fullName>
    </submittedName>
</protein>
<dbReference type="Proteomes" id="UP001461498">
    <property type="component" value="Unassembled WGS sequence"/>
</dbReference>
<evidence type="ECO:0000313" key="2">
    <source>
        <dbReference type="EMBL" id="KAK9507603.1"/>
    </source>
</evidence>
<sequence length="229" mass="26376">MFLISSLVLLAICTHNALSQEGKCGHKCIKSVEKCKNETSDECKDDFHFFIKCITTCSSSDYKEFEINFKPSENDMNFGFPLEFIKKMETKFNEHFKNLKESVSKLQDHVDSVIAEYNSDTFDNDENFYKQFIQSTKDSLEKHNYFDAVHTLFNPIILPAKVSNLFYDHFLKKRSAQVSSLIPYPYDMAQEYVLSKRIMNLCNHKRACNECPVSRPATTLTGLGSVDPP</sequence>
<gene>
    <name evidence="2" type="ORF">O3M35_007423</name>
</gene>